<evidence type="ECO:0000256" key="1">
    <source>
        <dbReference type="ARBA" id="ARBA00008857"/>
    </source>
</evidence>
<dbReference type="GO" id="GO:0015074">
    <property type="term" value="P:DNA integration"/>
    <property type="evidence" value="ECO:0007669"/>
    <property type="project" value="UniProtKB-KW"/>
</dbReference>
<dbReference type="GO" id="GO:0006310">
    <property type="term" value="P:DNA recombination"/>
    <property type="evidence" value="ECO:0007669"/>
    <property type="project" value="UniProtKB-KW"/>
</dbReference>
<keyword evidence="4" id="KW-0233">DNA recombination</keyword>
<dbReference type="SUPFAM" id="SSF56349">
    <property type="entry name" value="DNA breaking-rejoining enzymes"/>
    <property type="match status" value="1"/>
</dbReference>
<dbReference type="AlphaFoldDB" id="I2PZB6"/>
<evidence type="ECO:0000259" key="5">
    <source>
        <dbReference type="PROSITE" id="PS51898"/>
    </source>
</evidence>
<evidence type="ECO:0000313" key="6">
    <source>
        <dbReference type="EMBL" id="EIG52872.1"/>
    </source>
</evidence>
<proteinExistence type="inferred from homology"/>
<feature type="domain" description="Tyr recombinase" evidence="5">
    <location>
        <begin position="190"/>
        <end position="362"/>
    </location>
</feature>
<accession>I2PZB6</accession>
<dbReference type="InterPro" id="IPR002104">
    <property type="entry name" value="Integrase_catalytic"/>
</dbReference>
<dbReference type="eggNOG" id="COG0582">
    <property type="taxonomic scope" value="Bacteria"/>
</dbReference>
<evidence type="ECO:0000256" key="2">
    <source>
        <dbReference type="ARBA" id="ARBA00022908"/>
    </source>
</evidence>
<dbReference type="CDD" id="cd00796">
    <property type="entry name" value="INT_Rci_Hp1_C"/>
    <property type="match status" value="1"/>
</dbReference>
<dbReference type="Gene3D" id="1.10.443.10">
    <property type="entry name" value="Intergrase catalytic core"/>
    <property type="match status" value="1"/>
</dbReference>
<dbReference type="InterPro" id="IPR013762">
    <property type="entry name" value="Integrase-like_cat_sf"/>
</dbReference>
<dbReference type="PROSITE" id="PS51898">
    <property type="entry name" value="TYR_RECOMBINASE"/>
    <property type="match status" value="1"/>
</dbReference>
<protein>
    <submittedName>
        <fullName evidence="6">Site-specific recombinase XerD</fullName>
    </submittedName>
</protein>
<sequence>MAKQERIKTDYPGVYYVMGTAVATGKPERIFYIFYRKGGRQIEEKAGRQFQDNMTASKASRIRAERIEGNALSNQGRRDEAKAAKEAEEGRWTIAKLWEAYKAGKPGLKGIVTDENRYKNFIRPPFGGKAPAEIIALDVDRLRIKLLKTHRPGTVKNVLELLRRIINYGCKKNLCPGPGFVVELPRAQSLKTEDLAPEELAELLKAIDEDDHPFAGPIMKLALFSGMRKSEMLKLQWSNIDFRNGVIHLPDAKSGQDEKIPLSDTARELLESLPRTSDFVFPGRAGGQRVYIQRYVNAIRDKAGLPRSFRALHGLRHVYASLLASSGRVDMYTLQKLLTHKSPMMTQRYAHLRDDAMKQAADVAGEIVNGIQSEAMGLRAVK</sequence>
<dbReference type="Gene3D" id="1.10.150.130">
    <property type="match status" value="1"/>
</dbReference>
<dbReference type="OrthoDB" id="9789256at2"/>
<dbReference type="EMBL" id="JH600068">
    <property type="protein sequence ID" value="EIG52872.1"/>
    <property type="molecule type" value="Genomic_DNA"/>
</dbReference>
<dbReference type="PANTHER" id="PTHR30629:SF2">
    <property type="entry name" value="PROPHAGE INTEGRASE INTS-RELATED"/>
    <property type="match status" value="1"/>
</dbReference>
<dbReference type="HOGENOM" id="CLU_027562_17_7_7"/>
<dbReference type="STRING" id="596152.DesU5LDRAFT_1172"/>
<comment type="similarity">
    <text evidence="1">Belongs to the 'phage' integrase family.</text>
</comment>
<dbReference type="InterPro" id="IPR011010">
    <property type="entry name" value="DNA_brk_join_enz"/>
</dbReference>
<evidence type="ECO:0000256" key="3">
    <source>
        <dbReference type="ARBA" id="ARBA00023125"/>
    </source>
</evidence>
<keyword evidence="2" id="KW-0229">DNA integration</keyword>
<gene>
    <name evidence="6" type="ORF">DesU5LDRAFT_1172</name>
</gene>
<dbReference type="PANTHER" id="PTHR30629">
    <property type="entry name" value="PROPHAGE INTEGRASE"/>
    <property type="match status" value="1"/>
</dbReference>
<keyword evidence="3" id="KW-0238">DNA-binding</keyword>
<dbReference type="InterPro" id="IPR010998">
    <property type="entry name" value="Integrase_recombinase_N"/>
</dbReference>
<evidence type="ECO:0000256" key="4">
    <source>
        <dbReference type="ARBA" id="ARBA00023172"/>
    </source>
</evidence>
<organism evidence="6">
    <name type="scientific">Desulfovibrio sp. U5L</name>
    <dbReference type="NCBI Taxonomy" id="596152"/>
    <lineage>
        <taxon>Bacteria</taxon>
        <taxon>Pseudomonadati</taxon>
        <taxon>Thermodesulfobacteriota</taxon>
        <taxon>Desulfovibrionia</taxon>
        <taxon>Desulfovibrionales</taxon>
        <taxon>Desulfovibrionaceae</taxon>
        <taxon>Desulfovibrio</taxon>
    </lineage>
</organism>
<dbReference type="GO" id="GO:0003677">
    <property type="term" value="F:DNA binding"/>
    <property type="evidence" value="ECO:0007669"/>
    <property type="project" value="UniProtKB-KW"/>
</dbReference>
<reference evidence="6" key="1">
    <citation type="submission" date="2011-11" db="EMBL/GenBank/DDBJ databases">
        <title>Improved High-Quality Draft sequence of Desulfovibrio sp. U5L.</title>
        <authorList>
            <consortium name="US DOE Joint Genome Institute"/>
            <person name="Lucas S."/>
            <person name="Han J."/>
            <person name="Lapidus A."/>
            <person name="Cheng J.-F."/>
            <person name="Goodwin L."/>
            <person name="Pitluck S."/>
            <person name="Peters L."/>
            <person name="Ovchinnikova G."/>
            <person name="Held B."/>
            <person name="Detter J.C."/>
            <person name="Han C."/>
            <person name="Tapia R."/>
            <person name="Land M."/>
            <person name="Hauser L."/>
            <person name="Kyrpides N."/>
            <person name="Ivanova N."/>
            <person name="Pagani I."/>
            <person name="Gabster J."/>
            <person name="Walker C."/>
            <person name="Stolyar S."/>
            <person name="Stahl D."/>
            <person name="Arkin A."/>
            <person name="Dehal P."/>
            <person name="Hazen T."/>
            <person name="Woyke T."/>
        </authorList>
    </citation>
    <scope>NUCLEOTIDE SEQUENCE [LARGE SCALE GENOMIC DNA]</scope>
    <source>
        <strain evidence="6">U5L</strain>
    </source>
</reference>
<name>I2PZB6_9BACT</name>
<dbReference type="Pfam" id="PF00589">
    <property type="entry name" value="Phage_integrase"/>
    <property type="match status" value="1"/>
</dbReference>
<dbReference type="InterPro" id="IPR050808">
    <property type="entry name" value="Phage_Integrase"/>
</dbReference>